<dbReference type="KEGG" id="ceu:A7L45_20310"/>
<evidence type="ECO:0000256" key="3">
    <source>
        <dbReference type="ARBA" id="ARBA00022692"/>
    </source>
</evidence>
<dbReference type="PIRSF" id="PIRSF035875">
    <property type="entry name" value="RNase_BN"/>
    <property type="match status" value="1"/>
</dbReference>
<evidence type="ECO:0000256" key="5">
    <source>
        <dbReference type="ARBA" id="ARBA00023136"/>
    </source>
</evidence>
<feature type="transmembrane region" description="Helical" evidence="6">
    <location>
        <begin position="209"/>
        <end position="230"/>
    </location>
</feature>
<feature type="transmembrane region" description="Helical" evidence="6">
    <location>
        <begin position="91"/>
        <end position="111"/>
    </location>
</feature>
<dbReference type="InterPro" id="IPR017039">
    <property type="entry name" value="Virul_fac_BrkB"/>
</dbReference>
<dbReference type="EMBL" id="CP015756">
    <property type="protein sequence ID" value="APC42232.1"/>
    <property type="molecule type" value="Genomic_DNA"/>
</dbReference>
<dbReference type="Proteomes" id="UP000182569">
    <property type="component" value="Chromosome"/>
</dbReference>
<feature type="transmembrane region" description="Helical" evidence="6">
    <location>
        <begin position="177"/>
        <end position="197"/>
    </location>
</feature>
<sequence length="285" mass="31853">MNRKGCYMFKKLKELFCRIIDDDITALAGQLAYDLLLSFFPFLLLLLTMISYSDLKSTDILIYVQQIMPESTVNLIYTTIKNASSSTTSHLVSLSIVGIVWSGSSGFRAIIKGLNKAYDEEETRPYWKTIAISVLFMVSLAFAIVASVALVVFGQMIGRTIAHSLNLSSDFILNWDIIRYLVSVGGMGITFAALYHFTPCRRLTWKEVIPGAVISTLCWLVASLGFAYYVNNFNNYSILYGGIGAVIVLMLWLYITSIIILLGGEVNAMLAFEKEGKQKPKCKKY</sequence>
<evidence type="ECO:0000256" key="6">
    <source>
        <dbReference type="SAM" id="Phobius"/>
    </source>
</evidence>
<dbReference type="PANTHER" id="PTHR30213:SF0">
    <property type="entry name" value="UPF0761 MEMBRANE PROTEIN YIHY"/>
    <property type="match status" value="1"/>
</dbReference>
<feature type="transmembrane region" description="Helical" evidence="6">
    <location>
        <begin position="31"/>
        <end position="52"/>
    </location>
</feature>
<keyword evidence="8" id="KW-1185">Reference proteome</keyword>
<dbReference type="STRING" id="1552.A7L45_20310"/>
<dbReference type="AlphaFoldDB" id="A0A1J0GMT3"/>
<dbReference type="Pfam" id="PF03631">
    <property type="entry name" value="Virul_fac_BrkB"/>
    <property type="match status" value="1"/>
</dbReference>
<evidence type="ECO:0000313" key="8">
    <source>
        <dbReference type="Proteomes" id="UP000182569"/>
    </source>
</evidence>
<dbReference type="GO" id="GO:0005886">
    <property type="term" value="C:plasma membrane"/>
    <property type="evidence" value="ECO:0007669"/>
    <property type="project" value="UniProtKB-SubCell"/>
</dbReference>
<evidence type="ECO:0000256" key="1">
    <source>
        <dbReference type="ARBA" id="ARBA00004651"/>
    </source>
</evidence>
<dbReference type="OrthoDB" id="9775903at2"/>
<organism evidence="7 8">
    <name type="scientific">Clostridium estertheticum subsp. estertheticum</name>
    <dbReference type="NCBI Taxonomy" id="1552"/>
    <lineage>
        <taxon>Bacteria</taxon>
        <taxon>Bacillati</taxon>
        <taxon>Bacillota</taxon>
        <taxon>Clostridia</taxon>
        <taxon>Eubacteriales</taxon>
        <taxon>Clostridiaceae</taxon>
        <taxon>Clostridium</taxon>
    </lineage>
</organism>
<protein>
    <recommendedName>
        <fullName evidence="9">YihY/virulence factor BrkB family protein</fullName>
    </recommendedName>
</protein>
<comment type="subcellular location">
    <subcellularLocation>
        <location evidence="1">Cell membrane</location>
        <topology evidence="1">Multi-pass membrane protein</topology>
    </subcellularLocation>
</comment>
<reference evidence="8" key="1">
    <citation type="journal article" date="2016" name="Front. Microbiol.">
        <title>Complete Genome Sequence of Clostridium estertheticum DSM 8809, a Microbe Identified in Spoiled Vacuum Packed Beef.</title>
        <authorList>
            <person name="Yu Z."/>
            <person name="Gunn L."/>
            <person name="Brennan E."/>
            <person name="Reid R."/>
            <person name="Wall P.G."/>
            <person name="Gaora O.P."/>
            <person name="Hurley D."/>
            <person name="Bolton D."/>
            <person name="Fanning S."/>
        </authorList>
    </citation>
    <scope>NUCLEOTIDE SEQUENCE [LARGE SCALE GENOMIC DNA]</scope>
    <source>
        <strain evidence="8">DSM 8809</strain>
    </source>
</reference>
<feature type="transmembrane region" description="Helical" evidence="6">
    <location>
        <begin position="132"/>
        <end position="157"/>
    </location>
</feature>
<feature type="transmembrane region" description="Helical" evidence="6">
    <location>
        <begin position="236"/>
        <end position="262"/>
    </location>
</feature>
<accession>A0A1J0GMT3</accession>
<evidence type="ECO:0000256" key="4">
    <source>
        <dbReference type="ARBA" id="ARBA00022989"/>
    </source>
</evidence>
<evidence type="ECO:0000313" key="7">
    <source>
        <dbReference type="EMBL" id="APC42232.1"/>
    </source>
</evidence>
<keyword evidence="3 6" id="KW-0812">Transmembrane</keyword>
<keyword evidence="2" id="KW-1003">Cell membrane</keyword>
<dbReference type="NCBIfam" id="TIGR00765">
    <property type="entry name" value="yihY_not_rbn"/>
    <property type="match status" value="1"/>
</dbReference>
<gene>
    <name evidence="7" type="ORF">A7L45_20310</name>
</gene>
<name>A0A1J0GMT3_9CLOT</name>
<dbReference type="PANTHER" id="PTHR30213">
    <property type="entry name" value="INNER MEMBRANE PROTEIN YHJD"/>
    <property type="match status" value="1"/>
</dbReference>
<evidence type="ECO:0000256" key="2">
    <source>
        <dbReference type="ARBA" id="ARBA00022475"/>
    </source>
</evidence>
<evidence type="ECO:0008006" key="9">
    <source>
        <dbReference type="Google" id="ProtNLM"/>
    </source>
</evidence>
<keyword evidence="4 6" id="KW-1133">Transmembrane helix</keyword>
<keyword evidence="5 6" id="KW-0472">Membrane</keyword>
<proteinExistence type="predicted"/>